<organism evidence="3 4">
    <name type="scientific">Occallatibacter riparius</name>
    <dbReference type="NCBI Taxonomy" id="1002689"/>
    <lineage>
        <taxon>Bacteria</taxon>
        <taxon>Pseudomonadati</taxon>
        <taxon>Acidobacteriota</taxon>
        <taxon>Terriglobia</taxon>
        <taxon>Terriglobales</taxon>
        <taxon>Acidobacteriaceae</taxon>
        <taxon>Occallatibacter</taxon>
    </lineage>
</organism>
<dbReference type="AlphaFoldDB" id="A0A9J7BLC5"/>
<reference evidence="3" key="1">
    <citation type="submission" date="2021-04" db="EMBL/GenBank/DDBJ databases">
        <title>Phylogenetic analysis of Acidobacteriaceae.</title>
        <authorList>
            <person name="Qiu L."/>
            <person name="Zhang Q."/>
        </authorList>
    </citation>
    <scope>NUCLEOTIDE SEQUENCE</scope>
    <source>
        <strain evidence="3">DSM 25168</strain>
    </source>
</reference>
<proteinExistence type="predicted"/>
<accession>A0A9J7BLC5</accession>
<dbReference type="Gene3D" id="3.40.1580.10">
    <property type="entry name" value="SMI1/KNR4-like"/>
    <property type="match status" value="1"/>
</dbReference>
<dbReference type="InterPro" id="IPR037883">
    <property type="entry name" value="Knr4/Smi1-like_sf"/>
</dbReference>
<dbReference type="Proteomes" id="UP001059380">
    <property type="component" value="Chromosome"/>
</dbReference>
<dbReference type="SMART" id="SM00860">
    <property type="entry name" value="SMI1_KNR4"/>
    <property type="match status" value="1"/>
</dbReference>
<feature type="region of interest" description="Disordered" evidence="1">
    <location>
        <begin position="1"/>
        <end position="23"/>
    </location>
</feature>
<dbReference type="Pfam" id="PF09346">
    <property type="entry name" value="SMI1_KNR4"/>
    <property type="match status" value="1"/>
</dbReference>
<dbReference type="InterPro" id="IPR018958">
    <property type="entry name" value="Knr4/Smi1-like_dom"/>
</dbReference>
<feature type="domain" description="Knr4/Smi1-like" evidence="2">
    <location>
        <begin position="63"/>
        <end position="173"/>
    </location>
</feature>
<dbReference type="SUPFAM" id="SSF160631">
    <property type="entry name" value="SMI1/KNR4-like"/>
    <property type="match status" value="1"/>
</dbReference>
<evidence type="ECO:0000259" key="2">
    <source>
        <dbReference type="SMART" id="SM00860"/>
    </source>
</evidence>
<evidence type="ECO:0000313" key="3">
    <source>
        <dbReference type="EMBL" id="UWZ83447.1"/>
    </source>
</evidence>
<dbReference type="RefSeq" id="WP_260792782.1">
    <property type="nucleotide sequence ID" value="NZ_CP093313.1"/>
</dbReference>
<gene>
    <name evidence="3" type="ORF">MOP44_23130</name>
</gene>
<dbReference type="EMBL" id="CP093313">
    <property type="protein sequence ID" value="UWZ83447.1"/>
    <property type="molecule type" value="Genomic_DNA"/>
</dbReference>
<protein>
    <submittedName>
        <fullName evidence="3">SMI1/KNR4 family protein</fullName>
    </submittedName>
</protein>
<evidence type="ECO:0000256" key="1">
    <source>
        <dbReference type="SAM" id="MobiDB-lite"/>
    </source>
</evidence>
<sequence length="185" mass="22222">MAPRLGFPQHTPFRRRKARNSASFTRLREPRPVWTGEPLDLFDRLERHWYPGPARDDSDRQKRATEEDIAKFEAEHGVKVPEDFREYLLRFNGIEEDPEVFRFWPLHELRPVDLKSFRVPDRERYFFFADYLIECFYYAIYLGDRPELQNWVVIPCMPRQPFVAVNFTGFIELYLDDARAIYGPA</sequence>
<keyword evidence="4" id="KW-1185">Reference proteome</keyword>
<name>A0A9J7BLC5_9BACT</name>
<dbReference type="KEGG" id="orp:MOP44_23130"/>
<evidence type="ECO:0000313" key="4">
    <source>
        <dbReference type="Proteomes" id="UP001059380"/>
    </source>
</evidence>